<protein>
    <submittedName>
        <fullName evidence="1">Uncharacterized protein</fullName>
    </submittedName>
</protein>
<name>A0AAV2F909_9ROSI</name>
<keyword evidence="2" id="KW-1185">Reference proteome</keyword>
<dbReference type="Proteomes" id="UP001497516">
    <property type="component" value="Chromosome 6"/>
</dbReference>
<evidence type="ECO:0000313" key="2">
    <source>
        <dbReference type="Proteomes" id="UP001497516"/>
    </source>
</evidence>
<evidence type="ECO:0000313" key="1">
    <source>
        <dbReference type="EMBL" id="CAL1394180.1"/>
    </source>
</evidence>
<sequence>MFPPELSTARYTCTSEELWSTGAEVGPGFGPLESRSLVVGARVPILRRPTTVERDDDGGAAAEGDEAATEVVINRAAHGGVGQASVVEEDDYGGDSGGAESVLEVDWGGRGTQLVLAEGAGVGGVFGAVDNTCVAMDDVSEVADGAAGGAELIGIGLGCCRVVDNGGFDLFAG</sequence>
<dbReference type="AlphaFoldDB" id="A0AAV2F909"/>
<dbReference type="EMBL" id="OZ034819">
    <property type="protein sequence ID" value="CAL1394180.1"/>
    <property type="molecule type" value="Genomic_DNA"/>
</dbReference>
<organism evidence="1 2">
    <name type="scientific">Linum trigynum</name>
    <dbReference type="NCBI Taxonomy" id="586398"/>
    <lineage>
        <taxon>Eukaryota</taxon>
        <taxon>Viridiplantae</taxon>
        <taxon>Streptophyta</taxon>
        <taxon>Embryophyta</taxon>
        <taxon>Tracheophyta</taxon>
        <taxon>Spermatophyta</taxon>
        <taxon>Magnoliopsida</taxon>
        <taxon>eudicotyledons</taxon>
        <taxon>Gunneridae</taxon>
        <taxon>Pentapetalae</taxon>
        <taxon>rosids</taxon>
        <taxon>fabids</taxon>
        <taxon>Malpighiales</taxon>
        <taxon>Linaceae</taxon>
        <taxon>Linum</taxon>
    </lineage>
</organism>
<proteinExistence type="predicted"/>
<reference evidence="1 2" key="1">
    <citation type="submission" date="2024-04" db="EMBL/GenBank/DDBJ databases">
        <authorList>
            <person name="Fracassetti M."/>
        </authorList>
    </citation>
    <scope>NUCLEOTIDE SEQUENCE [LARGE SCALE GENOMIC DNA]</scope>
</reference>
<gene>
    <name evidence="1" type="ORF">LTRI10_LOCUS34699</name>
</gene>
<accession>A0AAV2F909</accession>